<keyword evidence="1" id="KW-0812">Transmembrane</keyword>
<dbReference type="EMBL" id="JBITRD010000002">
    <property type="protein sequence ID" value="MFI7844560.1"/>
    <property type="molecule type" value="Genomic_DNA"/>
</dbReference>
<organism evidence="2 3">
    <name type="scientific">Dorea amylophila</name>
    <dbReference type="NCBI Taxonomy" id="2981789"/>
    <lineage>
        <taxon>Bacteria</taxon>
        <taxon>Bacillati</taxon>
        <taxon>Bacillota</taxon>
        <taxon>Clostridia</taxon>
        <taxon>Lachnospirales</taxon>
        <taxon>Lachnospiraceae</taxon>
        <taxon>Dorea</taxon>
    </lineage>
</organism>
<keyword evidence="1" id="KW-0472">Membrane</keyword>
<gene>
    <name evidence="2" type="ORF">ACIF0M_03250</name>
</gene>
<proteinExistence type="predicted"/>
<comment type="caution">
    <text evidence="2">The sequence shown here is derived from an EMBL/GenBank/DDBJ whole genome shotgun (WGS) entry which is preliminary data.</text>
</comment>
<protein>
    <submittedName>
        <fullName evidence="2">Uncharacterized protein</fullName>
    </submittedName>
</protein>
<reference evidence="2 3" key="1">
    <citation type="submission" date="2024-08" db="EMBL/GenBank/DDBJ databases">
        <authorList>
            <person name="Vancuren S.J."/>
            <person name="Allen-Vercoe E."/>
        </authorList>
    </citation>
    <scope>NUCLEOTIDE SEQUENCE [LARGE SCALE GENOMIC DNA]</scope>
    <source>
        <strain evidence="2 3">16-6-I_42_FAA</strain>
    </source>
</reference>
<evidence type="ECO:0000313" key="2">
    <source>
        <dbReference type="EMBL" id="MFI7844560.1"/>
    </source>
</evidence>
<accession>A0ABW8AW43</accession>
<evidence type="ECO:0000313" key="3">
    <source>
        <dbReference type="Proteomes" id="UP001614216"/>
    </source>
</evidence>
<evidence type="ECO:0000256" key="1">
    <source>
        <dbReference type="SAM" id="Phobius"/>
    </source>
</evidence>
<name>A0ABW8AW43_9FIRM</name>
<keyword evidence="3" id="KW-1185">Reference proteome</keyword>
<dbReference type="Proteomes" id="UP001614216">
    <property type="component" value="Unassembled WGS sequence"/>
</dbReference>
<dbReference type="RefSeq" id="WP_173790853.1">
    <property type="nucleotide sequence ID" value="NZ_JBITRD010000002.1"/>
</dbReference>
<feature type="transmembrane region" description="Helical" evidence="1">
    <location>
        <begin position="6"/>
        <end position="33"/>
    </location>
</feature>
<sequence>MASELFWTAFAAIGQAVGAIATAAAVIVTLWQVRYSNKKKLKMKFTDKSVVFSERGDSRYFFVNLSVTNIGNRNVIVRNWGMKVPKKSNYLLVQDMTNPMLKLLQKSLPYTLEPEYTLDLVFDLKLFLKNLKEQTEQGTFAMNDKLTFYVVDTTGKEYALKIKKTIKQLIEDNEKNV</sequence>
<keyword evidence="1" id="KW-1133">Transmembrane helix</keyword>